<dbReference type="AlphaFoldDB" id="A0A179A2G2"/>
<dbReference type="EMBL" id="LVYI01000001">
    <property type="protein sequence ID" value="OAP65583.1"/>
    <property type="molecule type" value="Genomic_DNA"/>
</dbReference>
<gene>
    <name evidence="1" type="ORF">AYL99_01555</name>
</gene>
<dbReference type="RefSeq" id="XP_018698950.1">
    <property type="nucleotide sequence ID" value="XM_018833071.1"/>
</dbReference>
<name>A0A179A2G2_9EURO</name>
<dbReference type="OrthoDB" id="2364174at2759"/>
<dbReference type="Proteomes" id="UP000078343">
    <property type="component" value="Unassembled WGS sequence"/>
</dbReference>
<reference evidence="1 2" key="1">
    <citation type="submission" date="2016-04" db="EMBL/GenBank/DDBJ databases">
        <title>Draft genome of Fonsecaea erecta CBS 125763.</title>
        <authorList>
            <person name="Weiss V.A."/>
            <person name="Vicente V.A."/>
            <person name="Raittz R.T."/>
            <person name="Moreno L.F."/>
            <person name="De Souza E.M."/>
            <person name="Pedrosa F.O."/>
            <person name="Steffens M.B."/>
            <person name="Faoro H."/>
            <person name="Tadra-Sfeir M.Z."/>
            <person name="Najafzadeh M.J."/>
            <person name="Felipe M.S."/>
            <person name="Teixeira M."/>
            <person name="Sun J."/>
            <person name="Xi L."/>
            <person name="Gomes R."/>
            <person name="De Azevedo C.M."/>
            <person name="Salgado C.G."/>
            <person name="Da Silva M.B."/>
            <person name="Nascimento M.F."/>
            <person name="Queiroz-Telles F."/>
            <person name="Attili D.S."/>
            <person name="Gorbushina A."/>
        </authorList>
    </citation>
    <scope>NUCLEOTIDE SEQUENCE [LARGE SCALE GENOMIC DNA]</scope>
    <source>
        <strain evidence="1 2">CBS 125763</strain>
    </source>
</reference>
<evidence type="ECO:0000313" key="1">
    <source>
        <dbReference type="EMBL" id="OAP65583.1"/>
    </source>
</evidence>
<keyword evidence="2" id="KW-1185">Reference proteome</keyword>
<evidence type="ECO:0000313" key="2">
    <source>
        <dbReference type="Proteomes" id="UP000078343"/>
    </source>
</evidence>
<protein>
    <submittedName>
        <fullName evidence="1">Uncharacterized protein</fullName>
    </submittedName>
</protein>
<proteinExistence type="predicted"/>
<dbReference type="GeneID" id="30005725"/>
<accession>A0A179A2G2</accession>
<sequence>MPLRAPADRMPLLHGKNVRDEWEWMREKVRSRVGVALGNSWNVVTDPELLYVYADDDSQKARLGNIIMWYMEAFCTNLESFVKTYGSIGTRELNMLCNTKTVELAPQEDDTKFAHGGLHIRNGELRLLFAEGSFGVNVSEVSRDIAGAVKVAAAACRVDNSAMININANARQSIRESYDPNIESVQSAMAVMVGTKRIELNPNFEANAALLAGAGPKVRDDWDKVLGLASLDYFSSLTDQLSRAGFEHDRLLQTGFQEEVFENIILLRVVEKLQKTGQYHEVLVEDGVLVIQTTPESFWVNTSDVGSEILEIL</sequence>
<comment type="caution">
    <text evidence="1">The sequence shown here is derived from an EMBL/GenBank/DDBJ whole genome shotgun (WGS) entry which is preliminary data.</text>
</comment>
<organism evidence="1 2">
    <name type="scientific">Fonsecaea erecta</name>
    <dbReference type="NCBI Taxonomy" id="1367422"/>
    <lineage>
        <taxon>Eukaryota</taxon>
        <taxon>Fungi</taxon>
        <taxon>Dikarya</taxon>
        <taxon>Ascomycota</taxon>
        <taxon>Pezizomycotina</taxon>
        <taxon>Eurotiomycetes</taxon>
        <taxon>Chaetothyriomycetidae</taxon>
        <taxon>Chaetothyriales</taxon>
        <taxon>Herpotrichiellaceae</taxon>
        <taxon>Fonsecaea</taxon>
    </lineage>
</organism>